<dbReference type="SUPFAM" id="SSF81298">
    <property type="entry name" value="Adenylylcyclase toxin (the edema factor)"/>
    <property type="match status" value="1"/>
</dbReference>
<dbReference type="Proteomes" id="UP000030060">
    <property type="component" value="Unassembled WGS sequence"/>
</dbReference>
<organism evidence="2 3">
    <name type="scientific">Pseudomonas fluorescens LMG 5329</name>
    <dbReference type="NCBI Taxonomy" id="1324332"/>
    <lineage>
        <taxon>Bacteria</taxon>
        <taxon>Pseudomonadati</taxon>
        <taxon>Pseudomonadota</taxon>
        <taxon>Gammaproteobacteria</taxon>
        <taxon>Pseudomonadales</taxon>
        <taxon>Pseudomonadaceae</taxon>
        <taxon>Pseudomonas</taxon>
    </lineage>
</organism>
<dbReference type="InterPro" id="IPR005165">
    <property type="entry name" value="Anthrax_toxin_edema_cen"/>
</dbReference>
<evidence type="ECO:0000313" key="3">
    <source>
        <dbReference type="Proteomes" id="UP000030060"/>
    </source>
</evidence>
<dbReference type="EMBL" id="ASGY01000212">
    <property type="protein sequence ID" value="KGE64902.1"/>
    <property type="molecule type" value="Genomic_DNA"/>
</dbReference>
<dbReference type="Pfam" id="PF03497">
    <property type="entry name" value="Anthrax_toxA"/>
    <property type="match status" value="1"/>
</dbReference>
<dbReference type="AlphaFoldDB" id="A0A0A1YWR7"/>
<dbReference type="GO" id="GO:0008294">
    <property type="term" value="F:calcium- and calmodulin-responsive adenylate cyclase activity"/>
    <property type="evidence" value="ECO:0007669"/>
    <property type="project" value="InterPro"/>
</dbReference>
<evidence type="ECO:0000259" key="1">
    <source>
        <dbReference type="Pfam" id="PF03497"/>
    </source>
</evidence>
<comment type="caution">
    <text evidence="2">The sequence shown here is derived from an EMBL/GenBank/DDBJ whole genome shotgun (WGS) entry which is preliminary data.</text>
</comment>
<dbReference type="InterPro" id="IPR035099">
    <property type="entry name" value="Anthrax_toxin_C-terminal"/>
</dbReference>
<dbReference type="GO" id="GO:0005576">
    <property type="term" value="C:extracellular region"/>
    <property type="evidence" value="ECO:0007669"/>
    <property type="project" value="InterPro"/>
</dbReference>
<gene>
    <name evidence="2" type="ORF">K814_0126935</name>
</gene>
<proteinExistence type="predicted"/>
<evidence type="ECO:0000313" key="2">
    <source>
        <dbReference type="EMBL" id="KGE64902.1"/>
    </source>
</evidence>
<reference evidence="2 3" key="1">
    <citation type="journal article" date="2013" name="Genome Announc.">
        <title>Draft Genome Sequence of Pseudomonas fluorescens LMG 5329, a White Line-Inducing Principle-Producing Bioindicator for the Mushroom Pathogen Pseudomonas tolaasii.</title>
        <authorList>
            <person name="Ghequire M.G."/>
            <person name="Rokni-Zadeh H."/>
            <person name="Zarrineh P."/>
            <person name="De Mot R."/>
        </authorList>
    </citation>
    <scope>NUCLEOTIDE SEQUENCE [LARGE SCALE GENOMIC DNA]</scope>
    <source>
        <strain evidence="2 3">LMG 5329</strain>
    </source>
</reference>
<feature type="domain" description="Anthrax toxin edema factor central" evidence="1">
    <location>
        <begin position="51"/>
        <end position="224"/>
    </location>
</feature>
<dbReference type="Gene3D" id="3.90.1760.10">
    <property type="entry name" value="Anthrax toxin, edema factor, central domain"/>
    <property type="match status" value="1"/>
</dbReference>
<protein>
    <submittedName>
        <fullName evidence="2">Adenylate cyclase</fullName>
    </submittedName>
</protein>
<dbReference type="InterPro" id="IPR037017">
    <property type="entry name" value="Anthrax_toxin_edema_cen_sf"/>
</dbReference>
<name>A0A0A1YWR7_PSEFL</name>
<accession>A0A0A1YWR7</accession>
<sequence length="413" mass="45649">MIWRYTMIGVLSSAQIPRQLGLNALQGSPPRQSTATAPEANDSIRIAFERIREQTGIVPSHLVPLQEIAAQTNSIIGVRPVETVATGLIEAGHPTKNFHIKGKSANWGPQAGLICTDQAFSKLEKFKHEAPEKLNRANEQVADCIRKNDAVAIPLEISQNRLGELMRLGHIAELAPTEQDGILRFSAQGPSQQVYAFEGKRTSPSADNYLISHKGKPIEVLAERAGGKALTADYDLHMVAPHLGDYGAEDKLPVPDVAHSVLTQRIDRYRHRHSDPEAFQVPMQLRADYESVARFYQKEDPDLGNASARIKQMIELINHRLVGNGERVVHHNADSGSPATDVAANYPATFFLPTKLGRFDEICMIHDSKEMAELAETAKDSGYHVPLNPLWEKEVVSIKRTGFTNALRLFNQG</sequence>